<dbReference type="Pfam" id="PF25487">
    <property type="entry name" value="ETR1_N"/>
    <property type="match status" value="1"/>
</dbReference>
<keyword evidence="11 16" id="KW-1133">Transmembrane helix</keyword>
<comment type="subcellular location">
    <subcellularLocation>
        <location evidence="2">Endoplasmic reticulum membrane</location>
        <topology evidence="2">Multi-pass membrane protein</topology>
    </subcellularLocation>
</comment>
<name>A0A397TRX5_9GLOM</name>
<keyword evidence="5 16" id="KW-0812">Transmembrane</keyword>
<evidence type="ECO:0000256" key="13">
    <source>
        <dbReference type="ARBA" id="ARBA00023012"/>
    </source>
</evidence>
<dbReference type="GO" id="GO:0000155">
    <property type="term" value="F:phosphorelay sensor kinase activity"/>
    <property type="evidence" value="ECO:0007669"/>
    <property type="project" value="InterPro"/>
</dbReference>
<dbReference type="PROSITE" id="PS50109">
    <property type="entry name" value="HIS_KIN"/>
    <property type="match status" value="1"/>
</dbReference>
<feature type="domain" description="Histidine kinase" evidence="17">
    <location>
        <begin position="470"/>
        <end position="663"/>
    </location>
</feature>
<dbReference type="Gene3D" id="3.30.450.40">
    <property type="match status" value="1"/>
</dbReference>
<feature type="transmembrane region" description="Helical" evidence="16">
    <location>
        <begin position="179"/>
        <end position="201"/>
    </location>
</feature>
<dbReference type="SUPFAM" id="SSF55874">
    <property type="entry name" value="ATPase domain of HSP90 chaperone/DNA topoisomerase II/histidine kinase"/>
    <property type="match status" value="1"/>
</dbReference>
<keyword evidence="9" id="KW-0256">Endoplasmic reticulum</keyword>
<sequence>MFPISAIPIPEAQNNDTIIPSNINPSSKISSNNLLFTGGHWFNEPNTITFFIRTDDFGDESSNLSDLPNTYLVLDGERISMLSQFNHVEGIGLIRTVSFPRNGRCREYHFETLQFGNVNRWPKNNDLLTIEGDRCLMPISEGLAWFICVVDLSIAFAYYTIPFQLMYFMRKAPRLPFPWVFGLFCAFIILCGTTHIVASWMAWYQTYVLSAVIKVICAFISLFTAGALTVIIPKALELPLLAAQYEDEIFEKLLTEKSLRDENQFMANFRRVTHAIRATLSKEIIYHNTASQICGILDADRCQIFTSKTNVEGWKCVQDFINGSDSPLNVNNQLNPENNIFYSIIENRKAILLGITDKEISNLYLEGNYNNIVKIILVPITISDNENGIIIIQNWDTVNKDEYRSHGKWTQSTLIFLTDLAEQISIALAQATLIEQDKVRIHQLAEQNEALIQARKEASAIQAHREFLAVMSHEMRTPLYAIFALTSMLLEMPHLSHQEMTEMRDMLEIIKKSGDMLIAIINNVLDFSKYEEEQLHLERVPFCVQEAVETSLDIVALQGQEATRPRINFVMDKSVPYNVVGDMTRFRQIIVNLLSNACKFTQADGDVVITVSSEFIETNNVKKIRVKVEVTDTGIGISKEVLPKLFEKFSQADASITRRYGGT</sequence>
<evidence type="ECO:0000256" key="2">
    <source>
        <dbReference type="ARBA" id="ARBA00004477"/>
    </source>
</evidence>
<evidence type="ECO:0000256" key="3">
    <source>
        <dbReference type="ARBA" id="ARBA00009842"/>
    </source>
</evidence>
<dbReference type="AlphaFoldDB" id="A0A397TRX5"/>
<keyword evidence="12" id="KW-0186">Copper</keyword>
<evidence type="ECO:0000256" key="16">
    <source>
        <dbReference type="SAM" id="Phobius"/>
    </source>
</evidence>
<protein>
    <recommendedName>
        <fullName evidence="17">Histidine kinase domain-containing protein</fullName>
    </recommendedName>
</protein>
<evidence type="ECO:0000256" key="10">
    <source>
        <dbReference type="ARBA" id="ARBA00022840"/>
    </source>
</evidence>
<dbReference type="InterPro" id="IPR058544">
    <property type="entry name" value="ETR1_N"/>
</dbReference>
<keyword evidence="4" id="KW-0808">Transferase</keyword>
<dbReference type="EMBL" id="QKYT01000027">
    <property type="protein sequence ID" value="RIA97634.1"/>
    <property type="molecule type" value="Genomic_DNA"/>
</dbReference>
<evidence type="ECO:0000256" key="15">
    <source>
        <dbReference type="ARBA" id="ARBA00023157"/>
    </source>
</evidence>
<dbReference type="OrthoDB" id="60033at2759"/>
<keyword evidence="6" id="KW-0479">Metal-binding</keyword>
<dbReference type="Gene3D" id="1.10.287.130">
    <property type="match status" value="1"/>
</dbReference>
<accession>A0A397TRX5</accession>
<gene>
    <name evidence="18" type="ORF">C1645_813877</name>
</gene>
<evidence type="ECO:0000256" key="1">
    <source>
        <dbReference type="ARBA" id="ARBA00001935"/>
    </source>
</evidence>
<evidence type="ECO:0000256" key="5">
    <source>
        <dbReference type="ARBA" id="ARBA00022692"/>
    </source>
</evidence>
<dbReference type="GO" id="GO:0005789">
    <property type="term" value="C:endoplasmic reticulum membrane"/>
    <property type="evidence" value="ECO:0007669"/>
    <property type="project" value="UniProtKB-SubCell"/>
</dbReference>
<dbReference type="GO" id="GO:0051740">
    <property type="term" value="F:ethylene binding"/>
    <property type="evidence" value="ECO:0007669"/>
    <property type="project" value="UniProtKB-ARBA"/>
</dbReference>
<keyword evidence="14 16" id="KW-0472">Membrane</keyword>
<keyword evidence="10" id="KW-0067">ATP-binding</keyword>
<evidence type="ECO:0000313" key="18">
    <source>
        <dbReference type="EMBL" id="RIA97634.1"/>
    </source>
</evidence>
<dbReference type="SUPFAM" id="SSF47384">
    <property type="entry name" value="Homodimeric domain of signal transducing histidine kinase"/>
    <property type="match status" value="1"/>
</dbReference>
<dbReference type="Pfam" id="PF01590">
    <property type="entry name" value="GAF"/>
    <property type="match status" value="1"/>
</dbReference>
<dbReference type="InterPro" id="IPR003018">
    <property type="entry name" value="GAF"/>
</dbReference>
<keyword evidence="7" id="KW-0547">Nucleotide-binding</keyword>
<evidence type="ECO:0000256" key="8">
    <source>
        <dbReference type="ARBA" id="ARBA00022745"/>
    </source>
</evidence>
<dbReference type="InterPro" id="IPR005467">
    <property type="entry name" value="His_kinase_dom"/>
</dbReference>
<dbReference type="PANTHER" id="PTHR24423:SF633">
    <property type="entry name" value="ETHYLENE RECEPTOR 2"/>
    <property type="match status" value="1"/>
</dbReference>
<dbReference type="InterPro" id="IPR036097">
    <property type="entry name" value="HisK_dim/P_sf"/>
</dbReference>
<dbReference type="Pfam" id="PF02518">
    <property type="entry name" value="HATPase_c"/>
    <property type="match status" value="1"/>
</dbReference>
<dbReference type="PANTHER" id="PTHR24423">
    <property type="entry name" value="TWO-COMPONENT SENSOR HISTIDINE KINASE"/>
    <property type="match status" value="1"/>
</dbReference>
<evidence type="ECO:0000256" key="14">
    <source>
        <dbReference type="ARBA" id="ARBA00023136"/>
    </source>
</evidence>
<evidence type="ECO:0000259" key="17">
    <source>
        <dbReference type="PROSITE" id="PS50109"/>
    </source>
</evidence>
<dbReference type="GO" id="GO:0005524">
    <property type="term" value="F:ATP binding"/>
    <property type="evidence" value="ECO:0007669"/>
    <property type="project" value="UniProtKB-KW"/>
</dbReference>
<dbReference type="STRING" id="658196.A0A397TRX5"/>
<evidence type="ECO:0000256" key="9">
    <source>
        <dbReference type="ARBA" id="ARBA00022824"/>
    </source>
</evidence>
<dbReference type="SMART" id="SM00065">
    <property type="entry name" value="GAF"/>
    <property type="match status" value="1"/>
</dbReference>
<comment type="cofactor">
    <cofactor evidence="1">
        <name>Cu cation</name>
        <dbReference type="ChEBI" id="CHEBI:23378"/>
    </cofactor>
</comment>
<dbReference type="GO" id="GO:0046872">
    <property type="term" value="F:metal ion binding"/>
    <property type="evidence" value="ECO:0007669"/>
    <property type="project" value="UniProtKB-KW"/>
</dbReference>
<proteinExistence type="inferred from homology"/>
<dbReference type="InterPro" id="IPR029016">
    <property type="entry name" value="GAF-like_dom_sf"/>
</dbReference>
<feature type="non-terminal residue" evidence="18">
    <location>
        <position position="663"/>
    </location>
</feature>
<evidence type="ECO:0000256" key="11">
    <source>
        <dbReference type="ARBA" id="ARBA00022989"/>
    </source>
</evidence>
<dbReference type="InterPro" id="IPR003594">
    <property type="entry name" value="HATPase_dom"/>
</dbReference>
<keyword evidence="19" id="KW-1185">Reference proteome</keyword>
<dbReference type="InterPro" id="IPR003661">
    <property type="entry name" value="HisK_dim/P_dom"/>
</dbReference>
<dbReference type="SUPFAM" id="SSF55781">
    <property type="entry name" value="GAF domain-like"/>
    <property type="match status" value="1"/>
</dbReference>
<dbReference type="Proteomes" id="UP000265703">
    <property type="component" value="Unassembled WGS sequence"/>
</dbReference>
<dbReference type="CDD" id="cd00082">
    <property type="entry name" value="HisKA"/>
    <property type="match status" value="1"/>
</dbReference>
<feature type="transmembrane region" description="Helical" evidence="16">
    <location>
        <begin position="143"/>
        <end position="167"/>
    </location>
</feature>
<evidence type="ECO:0000256" key="12">
    <source>
        <dbReference type="ARBA" id="ARBA00023008"/>
    </source>
</evidence>
<evidence type="ECO:0000256" key="7">
    <source>
        <dbReference type="ARBA" id="ARBA00022741"/>
    </source>
</evidence>
<reference evidence="18 19" key="1">
    <citation type="submission" date="2018-06" db="EMBL/GenBank/DDBJ databases">
        <title>Comparative genomics reveals the genomic features of Rhizophagus irregularis, R. cerebriforme, R. diaphanum and Gigaspora rosea, and their symbiotic lifestyle signature.</title>
        <authorList>
            <person name="Morin E."/>
            <person name="San Clemente H."/>
            <person name="Chen E.C.H."/>
            <person name="De La Providencia I."/>
            <person name="Hainaut M."/>
            <person name="Kuo A."/>
            <person name="Kohler A."/>
            <person name="Murat C."/>
            <person name="Tang N."/>
            <person name="Roy S."/>
            <person name="Loubradou J."/>
            <person name="Henrissat B."/>
            <person name="Grigoriev I.V."/>
            <person name="Corradi N."/>
            <person name="Roux C."/>
            <person name="Martin F.M."/>
        </authorList>
    </citation>
    <scope>NUCLEOTIDE SEQUENCE [LARGE SCALE GENOMIC DNA]</scope>
    <source>
        <strain evidence="18 19">DAOM 227022</strain>
    </source>
</reference>
<keyword evidence="8" id="KW-0936">Ethylene signaling pathway</keyword>
<evidence type="ECO:0000256" key="4">
    <source>
        <dbReference type="ARBA" id="ARBA00022679"/>
    </source>
</evidence>
<dbReference type="SMART" id="SM00387">
    <property type="entry name" value="HATPase_c"/>
    <property type="match status" value="1"/>
</dbReference>
<dbReference type="Pfam" id="PF00512">
    <property type="entry name" value="HisKA"/>
    <property type="match status" value="1"/>
</dbReference>
<dbReference type="SMART" id="SM00388">
    <property type="entry name" value="HisKA"/>
    <property type="match status" value="1"/>
</dbReference>
<comment type="caution">
    <text evidence="18">The sequence shown here is derived from an EMBL/GenBank/DDBJ whole genome shotgun (WGS) entry which is preliminary data.</text>
</comment>
<evidence type="ECO:0000313" key="19">
    <source>
        <dbReference type="Proteomes" id="UP000265703"/>
    </source>
</evidence>
<comment type="similarity">
    <text evidence="3">Belongs to the ethylene receptor family.</text>
</comment>
<keyword evidence="15" id="KW-1015">Disulfide bond</keyword>
<dbReference type="InterPro" id="IPR036890">
    <property type="entry name" value="HATPase_C_sf"/>
</dbReference>
<feature type="transmembrane region" description="Helical" evidence="16">
    <location>
        <begin position="207"/>
        <end position="232"/>
    </location>
</feature>
<dbReference type="Gene3D" id="3.30.565.10">
    <property type="entry name" value="Histidine kinase-like ATPase, C-terminal domain"/>
    <property type="match status" value="1"/>
</dbReference>
<organism evidence="18 19">
    <name type="scientific">Glomus cerebriforme</name>
    <dbReference type="NCBI Taxonomy" id="658196"/>
    <lineage>
        <taxon>Eukaryota</taxon>
        <taxon>Fungi</taxon>
        <taxon>Fungi incertae sedis</taxon>
        <taxon>Mucoromycota</taxon>
        <taxon>Glomeromycotina</taxon>
        <taxon>Glomeromycetes</taxon>
        <taxon>Glomerales</taxon>
        <taxon>Glomeraceae</taxon>
        <taxon>Glomus</taxon>
    </lineage>
</organism>
<keyword evidence="13" id="KW-0902">Two-component regulatory system</keyword>
<evidence type="ECO:0000256" key="6">
    <source>
        <dbReference type="ARBA" id="ARBA00022723"/>
    </source>
</evidence>